<comment type="caution">
    <text evidence="1">The sequence shown here is derived from an EMBL/GenBank/DDBJ whole genome shotgun (WGS) entry which is preliminary data.</text>
</comment>
<dbReference type="Proteomes" id="UP000324632">
    <property type="component" value="Chromosome 11"/>
</dbReference>
<keyword evidence="2" id="KW-1185">Reference proteome</keyword>
<gene>
    <name evidence="1" type="ORF">E1301_Tti006495</name>
</gene>
<accession>A0A5A9NZD5</accession>
<sequence length="126" mass="14380">MRNARSASRGTGSHAAVGLLRSLWKRYEHHCTQTDSCPCTLLEEDILLQIKKQQTLKKITLSFPDYTPSDSILPSLQPLLMALQDERYTHVEELNIRKLSLEQKDMVDLIYVCRSASYDNKGLNVS</sequence>
<name>A0A5A9NZD5_9TELE</name>
<reference evidence="1 2" key="1">
    <citation type="journal article" date="2019" name="Mol. Ecol. Resour.">
        <title>Chromosome-level genome assembly of Triplophysa tibetana, a fish adapted to the harsh high-altitude environment of the Tibetan Plateau.</title>
        <authorList>
            <person name="Yang X."/>
            <person name="Liu H."/>
            <person name="Ma Z."/>
            <person name="Zou Y."/>
            <person name="Zou M."/>
            <person name="Mao Y."/>
            <person name="Li X."/>
            <person name="Wang H."/>
            <person name="Chen T."/>
            <person name="Wang W."/>
            <person name="Yang R."/>
        </authorList>
    </citation>
    <scope>NUCLEOTIDE SEQUENCE [LARGE SCALE GENOMIC DNA]</scope>
    <source>
        <strain evidence="1">TTIB1903HZAU</strain>
        <tissue evidence="1">Muscle</tissue>
    </source>
</reference>
<evidence type="ECO:0000313" key="1">
    <source>
        <dbReference type="EMBL" id="KAA0714665.1"/>
    </source>
</evidence>
<proteinExistence type="predicted"/>
<protein>
    <submittedName>
        <fullName evidence="1">Uncharacterized protein</fullName>
    </submittedName>
</protein>
<dbReference type="AlphaFoldDB" id="A0A5A9NZD5"/>
<dbReference type="EMBL" id="SOYY01000011">
    <property type="protein sequence ID" value="KAA0714665.1"/>
    <property type="molecule type" value="Genomic_DNA"/>
</dbReference>
<organism evidence="1 2">
    <name type="scientific">Triplophysa tibetana</name>
    <dbReference type="NCBI Taxonomy" id="1572043"/>
    <lineage>
        <taxon>Eukaryota</taxon>
        <taxon>Metazoa</taxon>
        <taxon>Chordata</taxon>
        <taxon>Craniata</taxon>
        <taxon>Vertebrata</taxon>
        <taxon>Euteleostomi</taxon>
        <taxon>Actinopterygii</taxon>
        <taxon>Neopterygii</taxon>
        <taxon>Teleostei</taxon>
        <taxon>Ostariophysi</taxon>
        <taxon>Cypriniformes</taxon>
        <taxon>Nemacheilidae</taxon>
        <taxon>Triplophysa</taxon>
    </lineage>
</organism>
<evidence type="ECO:0000313" key="2">
    <source>
        <dbReference type="Proteomes" id="UP000324632"/>
    </source>
</evidence>